<evidence type="ECO:0000256" key="8">
    <source>
        <dbReference type="ARBA" id="ARBA00023002"/>
    </source>
</evidence>
<keyword evidence="7 10" id="KW-1133">Transmembrane helix</keyword>
<evidence type="ECO:0000313" key="13">
    <source>
        <dbReference type="Proteomes" id="UP001259803"/>
    </source>
</evidence>
<protein>
    <submittedName>
        <fullName evidence="12">Membrane-bound PQQ-dependent dehydrogenase, glucose/quinate/shikimate family</fullName>
        <ecNumber evidence="12">1.1.-.-</ecNumber>
    </submittedName>
</protein>
<dbReference type="InterPro" id="IPR011047">
    <property type="entry name" value="Quinoprotein_ADH-like_sf"/>
</dbReference>
<evidence type="ECO:0000256" key="9">
    <source>
        <dbReference type="ARBA" id="ARBA00023136"/>
    </source>
</evidence>
<evidence type="ECO:0000256" key="1">
    <source>
        <dbReference type="ARBA" id="ARBA00001931"/>
    </source>
</evidence>
<gene>
    <name evidence="12" type="ORF">RM533_07690</name>
</gene>
<evidence type="ECO:0000256" key="3">
    <source>
        <dbReference type="ARBA" id="ARBA00008156"/>
    </source>
</evidence>
<reference evidence="12 13" key="1">
    <citation type="submission" date="2023-09" db="EMBL/GenBank/DDBJ databases">
        <authorList>
            <person name="Rey-Velasco X."/>
        </authorList>
    </citation>
    <scope>NUCLEOTIDE SEQUENCE [LARGE SCALE GENOMIC DNA]</scope>
    <source>
        <strain evidence="12 13">F390</strain>
    </source>
</reference>
<evidence type="ECO:0000256" key="6">
    <source>
        <dbReference type="ARBA" id="ARBA00022891"/>
    </source>
</evidence>
<keyword evidence="8 12" id="KW-0560">Oxidoreductase</keyword>
<dbReference type="InterPro" id="IPR001479">
    <property type="entry name" value="Quinoprotein_DH_CS"/>
</dbReference>
<dbReference type="SMART" id="SM00564">
    <property type="entry name" value="PQQ"/>
    <property type="match status" value="4"/>
</dbReference>
<dbReference type="Proteomes" id="UP001259803">
    <property type="component" value="Unassembled WGS sequence"/>
</dbReference>
<evidence type="ECO:0000256" key="2">
    <source>
        <dbReference type="ARBA" id="ARBA00004651"/>
    </source>
</evidence>
<dbReference type="Pfam" id="PF01011">
    <property type="entry name" value="PQQ"/>
    <property type="match status" value="2"/>
</dbReference>
<dbReference type="PANTHER" id="PTHR32303">
    <property type="entry name" value="QUINOPROTEIN ALCOHOL DEHYDROGENASE (CYTOCHROME C)"/>
    <property type="match status" value="1"/>
</dbReference>
<sequence>MIVLGLITLLLGFALLAGGINLAILGGSWGYIVLGLLLVGSGGLSLMRRAGALLLYAAALVFALGWGLWEVGLDWWALAPRGGLLIVIGAALLIVAAWHRRRGDRIGALSSGRRIAELPLLAGVIAFSIILGGIAMLNDPHDIAATPAAGSSGSAQVVAEQGAGSQWLAYGGTNDGLRYSTLAQITPGNVSSLEKLWEFHAGDIHPELAGTAFETTPLMIGDTLYLCTPRSEVIALDASTGRVRWRFDPQLVGLNPKLSHYVTCRGLSYDDASGRGWAVSGKGVPTAADAAALVAASRRQVTRNAAGVAQNIVTGQAEPGAPNPNVPASLGTANFRPQRADCLKRIFLTTRDARLIAISATTGVICPGFGGDDGTVNLWQGMPNVSPTAYYSTSPALVAGDRIVVGGAVGDNLSTQLPAGVVRAFDSRTGALIWNFDSGNPDAISPLRAGATYTPNTPNSWGVASYDAELDLVYLPMGNASPDQWGPDRSDAVERFSSSITAVHAATGKVAWVFQTVHHDLWDYDVPAQPSLVDLTIGGRRVPALVQPTKQGDIFVLDRRSGKPLLPVREIPVSQNALAGERPSATQPVSAISFAPPVATGARMWGVTPVDQMLCRIAFQKLDYAGRFTPPTTNGALTYPGSYGVLNWGSVAVDPERQMLFAMPVYLGFTAQMVRRPDGLTPIVSSPQYGLGNENFGAPYASIVKPFMSVLGLPCQQPPWGFVQAVDMTTGKTMYRHINGTVRDLAPVPVPFKLGVPGIGGPIVTRGGVAFLAAAADNYLRGYDLATGKVLWRARLPAGGQSTPITYLARDGRQIVLQVAGGHRYIGTKLGDSVIAYALPSVPAGSSVP</sequence>
<evidence type="ECO:0000256" key="10">
    <source>
        <dbReference type="SAM" id="Phobius"/>
    </source>
</evidence>
<dbReference type="SUPFAM" id="SSF50998">
    <property type="entry name" value="Quinoprotein alcohol dehydrogenase-like"/>
    <property type="match status" value="1"/>
</dbReference>
<feature type="domain" description="Pyrrolo-quinoline quinone repeat" evidence="11">
    <location>
        <begin position="167"/>
        <end position="294"/>
    </location>
</feature>
<dbReference type="EMBL" id="JAVRHS010000005">
    <property type="protein sequence ID" value="MDT0576068.1"/>
    <property type="molecule type" value="Genomic_DNA"/>
</dbReference>
<proteinExistence type="inferred from homology"/>
<evidence type="ECO:0000256" key="4">
    <source>
        <dbReference type="ARBA" id="ARBA00022475"/>
    </source>
</evidence>
<feature type="transmembrane region" description="Helical" evidence="10">
    <location>
        <begin position="75"/>
        <end position="98"/>
    </location>
</feature>
<feature type="transmembrane region" description="Helical" evidence="10">
    <location>
        <begin position="118"/>
        <end position="137"/>
    </location>
</feature>
<dbReference type="EC" id="1.1.-.-" evidence="12"/>
<comment type="cofactor">
    <cofactor evidence="1">
        <name>pyrroloquinoline quinone</name>
        <dbReference type="ChEBI" id="CHEBI:58442"/>
    </cofactor>
</comment>
<comment type="similarity">
    <text evidence="3">Belongs to the bacterial PQQ dehydrogenase family.</text>
</comment>
<dbReference type="CDD" id="cd10280">
    <property type="entry name" value="PQQ_mGDH"/>
    <property type="match status" value="1"/>
</dbReference>
<keyword evidence="9 10" id="KW-0472">Membrane</keyword>
<evidence type="ECO:0000256" key="7">
    <source>
        <dbReference type="ARBA" id="ARBA00022989"/>
    </source>
</evidence>
<comment type="subcellular location">
    <subcellularLocation>
        <location evidence="2">Cell membrane</location>
        <topology evidence="2">Multi-pass membrane protein</topology>
    </subcellularLocation>
</comment>
<organism evidence="12 13">
    <name type="scientific">Croceicoccus esteveae</name>
    <dbReference type="NCBI Taxonomy" id="3075597"/>
    <lineage>
        <taxon>Bacteria</taxon>
        <taxon>Pseudomonadati</taxon>
        <taxon>Pseudomonadota</taxon>
        <taxon>Alphaproteobacteria</taxon>
        <taxon>Sphingomonadales</taxon>
        <taxon>Erythrobacteraceae</taxon>
        <taxon>Croceicoccus</taxon>
    </lineage>
</organism>
<dbReference type="GO" id="GO:0016491">
    <property type="term" value="F:oxidoreductase activity"/>
    <property type="evidence" value="ECO:0007669"/>
    <property type="project" value="UniProtKB-KW"/>
</dbReference>
<keyword evidence="13" id="KW-1185">Reference proteome</keyword>
<accession>A0ABU2ZHI5</accession>
<dbReference type="InterPro" id="IPR017511">
    <property type="entry name" value="PQQ_mDH"/>
</dbReference>
<dbReference type="Gene3D" id="2.140.10.10">
    <property type="entry name" value="Quinoprotein alcohol dehydrogenase-like superfamily"/>
    <property type="match status" value="2"/>
</dbReference>
<feature type="domain" description="Pyrrolo-quinoline quinone repeat" evidence="11">
    <location>
        <begin position="338"/>
        <end position="816"/>
    </location>
</feature>
<dbReference type="InterPro" id="IPR018391">
    <property type="entry name" value="PQQ_b-propeller_rpt"/>
</dbReference>
<comment type="caution">
    <text evidence="12">The sequence shown here is derived from an EMBL/GenBank/DDBJ whole genome shotgun (WGS) entry which is preliminary data.</text>
</comment>
<keyword evidence="4" id="KW-1003">Cell membrane</keyword>
<dbReference type="PANTHER" id="PTHR32303:SF4">
    <property type="entry name" value="QUINOPROTEIN GLUCOSE DEHYDROGENASE"/>
    <property type="match status" value="1"/>
</dbReference>
<dbReference type="RefSeq" id="WP_311340649.1">
    <property type="nucleotide sequence ID" value="NZ_JAVRHS010000005.1"/>
</dbReference>
<dbReference type="NCBIfam" id="TIGR03074">
    <property type="entry name" value="PQQ_membr_DH"/>
    <property type="match status" value="1"/>
</dbReference>
<evidence type="ECO:0000256" key="5">
    <source>
        <dbReference type="ARBA" id="ARBA00022692"/>
    </source>
</evidence>
<name>A0ABU2ZHI5_9SPHN</name>
<dbReference type="InterPro" id="IPR002372">
    <property type="entry name" value="PQQ_rpt_dom"/>
</dbReference>
<keyword evidence="5 10" id="KW-0812">Transmembrane</keyword>
<keyword evidence="6" id="KW-0634">PQQ</keyword>
<evidence type="ECO:0000259" key="11">
    <source>
        <dbReference type="Pfam" id="PF01011"/>
    </source>
</evidence>
<feature type="transmembrane region" description="Helical" evidence="10">
    <location>
        <begin position="53"/>
        <end position="69"/>
    </location>
</feature>
<dbReference type="PROSITE" id="PS00364">
    <property type="entry name" value="BACTERIAL_PQQ_2"/>
    <property type="match status" value="1"/>
</dbReference>
<evidence type="ECO:0000313" key="12">
    <source>
        <dbReference type="EMBL" id="MDT0576068.1"/>
    </source>
</evidence>
<feature type="transmembrane region" description="Helical" evidence="10">
    <location>
        <begin position="29"/>
        <end position="46"/>
    </location>
</feature>